<proteinExistence type="inferred from homology"/>
<evidence type="ECO:0000256" key="9">
    <source>
        <dbReference type="ARBA" id="ARBA00023136"/>
    </source>
</evidence>
<dbReference type="Gene3D" id="1.25.40.10">
    <property type="entry name" value="Tetratricopeptide repeat domain"/>
    <property type="match status" value="3"/>
</dbReference>
<dbReference type="GO" id="GO:0000132">
    <property type="term" value="P:establishment of mitotic spindle orientation"/>
    <property type="evidence" value="ECO:0007669"/>
    <property type="project" value="TreeGrafter"/>
</dbReference>
<name>A0A1B6DS80_9HEMI</name>
<dbReference type="Pfam" id="PF13424">
    <property type="entry name" value="TPR_12"/>
    <property type="match status" value="3"/>
</dbReference>
<dbReference type="InterPro" id="IPR011990">
    <property type="entry name" value="TPR-like_helical_dom_sf"/>
</dbReference>
<dbReference type="InterPro" id="IPR019734">
    <property type="entry name" value="TPR_rpt"/>
</dbReference>
<dbReference type="PANTHER" id="PTHR45954">
    <property type="entry name" value="LD33695P"/>
    <property type="match status" value="1"/>
</dbReference>
<dbReference type="SUPFAM" id="SSF48452">
    <property type="entry name" value="TPR-like"/>
    <property type="match status" value="2"/>
</dbReference>
<evidence type="ECO:0008006" key="12">
    <source>
        <dbReference type="Google" id="ProtNLM"/>
    </source>
</evidence>
<keyword evidence="6" id="KW-0597">Phosphoprotein</keyword>
<keyword evidence="5" id="KW-0963">Cytoplasm</keyword>
<keyword evidence="4" id="KW-1003">Cell membrane</keyword>
<accession>A0A1B6DS80</accession>
<evidence type="ECO:0000256" key="6">
    <source>
        <dbReference type="ARBA" id="ARBA00022553"/>
    </source>
</evidence>
<sequence length="529" mass="59646">MKTMDDKLGEAKSSGNLGNTLKVMGKFDEAMICCKRHLEISRELNDKLSEGRALYNLGNVYHAKGKHIGRVGQQDPGEFPEDVRNCLQQAVNYYEENLQLMKELNDTAAQGRACGNLGNTYYLLGNFQQAIHFHQERLKIAREFGDKAAERRANSNLGNSHIFLGEFEVAAEHYKRTLVLAQELGDRAVEAQACYSLGNTYTLLRDYPTAIEYHLRHLIIAQQLMDRVGEGRACWSLGNAHSAMGNHEKALYFASKHLDISKELGDMLGQATAQMNLSDLKKALGMPVTELSPDSEKLVSTFTQPSPGQALRRYRVRRQSMEQLDLIKLTPDGKTRNCMPVTLTHTNVPSEKNKQEHYEDEESFFELLSRFQSERMDDQRCSLSVSNDNKENQNTNKGHNLMTSAKPNVSIHNYGDAQDDLIDLIVGMQSKRMDEQRVALPHLPGLCPPGESGTSQDEGFLEMLMRCQGARLEDQRSTLPSVPTDEESIRENKGSTVPDEDFFSLIMRLQSGRMEDQRATVPKQNVIKK</sequence>
<dbReference type="PROSITE" id="PS50877">
    <property type="entry name" value="GOLOCO"/>
    <property type="match status" value="4"/>
</dbReference>
<dbReference type="AlphaFoldDB" id="A0A1B6DS80"/>
<dbReference type="GO" id="GO:0005938">
    <property type="term" value="C:cell cortex"/>
    <property type="evidence" value="ECO:0007669"/>
    <property type="project" value="TreeGrafter"/>
</dbReference>
<dbReference type="InterPro" id="IPR003109">
    <property type="entry name" value="GoLoco_motif"/>
</dbReference>
<keyword evidence="7" id="KW-0677">Repeat</keyword>
<protein>
    <recommendedName>
        <fullName evidence="12">G-protein-signaling modulator 2</fullName>
    </recommendedName>
</protein>
<feature type="region of interest" description="Disordered" evidence="10">
    <location>
        <begin position="474"/>
        <end position="496"/>
    </location>
</feature>
<keyword evidence="8" id="KW-0802">TPR repeat</keyword>
<evidence type="ECO:0000256" key="5">
    <source>
        <dbReference type="ARBA" id="ARBA00022490"/>
    </source>
</evidence>
<evidence type="ECO:0000256" key="1">
    <source>
        <dbReference type="ARBA" id="ARBA00004236"/>
    </source>
</evidence>
<dbReference type="InterPro" id="IPR052386">
    <property type="entry name" value="GPSM"/>
</dbReference>
<evidence type="ECO:0000256" key="4">
    <source>
        <dbReference type="ARBA" id="ARBA00022475"/>
    </source>
</evidence>
<dbReference type="GO" id="GO:0005886">
    <property type="term" value="C:plasma membrane"/>
    <property type="evidence" value="ECO:0007669"/>
    <property type="project" value="UniProtKB-SubCell"/>
</dbReference>
<comment type="subcellular location">
    <subcellularLocation>
        <location evidence="1">Cell membrane</location>
    </subcellularLocation>
    <subcellularLocation>
        <location evidence="2">Cytoplasm</location>
    </subcellularLocation>
</comment>
<dbReference type="GO" id="GO:0005092">
    <property type="term" value="F:GDP-dissociation inhibitor activity"/>
    <property type="evidence" value="ECO:0007669"/>
    <property type="project" value="TreeGrafter"/>
</dbReference>
<organism evidence="11">
    <name type="scientific">Clastoptera arizonana</name>
    <name type="common">Arizona spittle bug</name>
    <dbReference type="NCBI Taxonomy" id="38151"/>
    <lineage>
        <taxon>Eukaryota</taxon>
        <taxon>Metazoa</taxon>
        <taxon>Ecdysozoa</taxon>
        <taxon>Arthropoda</taxon>
        <taxon>Hexapoda</taxon>
        <taxon>Insecta</taxon>
        <taxon>Pterygota</taxon>
        <taxon>Neoptera</taxon>
        <taxon>Paraneoptera</taxon>
        <taxon>Hemiptera</taxon>
        <taxon>Auchenorrhyncha</taxon>
        <taxon>Cercopoidea</taxon>
        <taxon>Clastopteridae</taxon>
        <taxon>Clastoptera</taxon>
    </lineage>
</organism>
<evidence type="ECO:0000256" key="10">
    <source>
        <dbReference type="SAM" id="MobiDB-lite"/>
    </source>
</evidence>
<evidence type="ECO:0000313" key="11">
    <source>
        <dbReference type="EMBL" id="JAS28537.1"/>
    </source>
</evidence>
<reference evidence="11" key="1">
    <citation type="submission" date="2015-12" db="EMBL/GenBank/DDBJ databases">
        <title>De novo transcriptome assembly of four potential Pierce s Disease insect vectors from Arizona vineyards.</title>
        <authorList>
            <person name="Tassone E.E."/>
        </authorList>
    </citation>
    <scope>NUCLEOTIDE SEQUENCE</scope>
</reference>
<dbReference type="EMBL" id="GEDC01008761">
    <property type="protein sequence ID" value="JAS28537.1"/>
    <property type="molecule type" value="Transcribed_RNA"/>
</dbReference>
<dbReference type="SMART" id="SM00390">
    <property type="entry name" value="GoLoco"/>
    <property type="match status" value="4"/>
</dbReference>
<evidence type="ECO:0000256" key="3">
    <source>
        <dbReference type="ARBA" id="ARBA00006600"/>
    </source>
</evidence>
<dbReference type="Pfam" id="PF02188">
    <property type="entry name" value="GoLoco"/>
    <property type="match status" value="4"/>
</dbReference>
<evidence type="ECO:0000256" key="2">
    <source>
        <dbReference type="ARBA" id="ARBA00004496"/>
    </source>
</evidence>
<evidence type="ECO:0000256" key="8">
    <source>
        <dbReference type="ARBA" id="ARBA00022803"/>
    </source>
</evidence>
<comment type="similarity">
    <text evidence="3">Belongs to the GPSM family.</text>
</comment>
<dbReference type="FunFam" id="1.25.40.10:FF:000043">
    <property type="entry name" value="G-protein-signaling modulator 2 isoform X1"/>
    <property type="match status" value="1"/>
</dbReference>
<evidence type="ECO:0000256" key="7">
    <source>
        <dbReference type="ARBA" id="ARBA00022737"/>
    </source>
</evidence>
<dbReference type="GO" id="GO:0001965">
    <property type="term" value="F:G-protein alpha-subunit binding"/>
    <property type="evidence" value="ECO:0007669"/>
    <property type="project" value="TreeGrafter"/>
</dbReference>
<gene>
    <name evidence="11" type="ORF">g.27654</name>
</gene>
<dbReference type="PANTHER" id="PTHR45954:SF1">
    <property type="entry name" value="LD33695P"/>
    <property type="match status" value="1"/>
</dbReference>
<keyword evidence="9" id="KW-0472">Membrane</keyword>
<dbReference type="SMART" id="SM00028">
    <property type="entry name" value="TPR"/>
    <property type="match status" value="6"/>
</dbReference>